<accession>A0A482T0M1</accession>
<feature type="region of interest" description="Disordered" evidence="1">
    <location>
        <begin position="68"/>
        <end position="88"/>
    </location>
</feature>
<dbReference type="InterPro" id="IPR023906">
    <property type="entry name" value="rSAM_target_put"/>
</dbReference>
<proteinExistence type="predicted"/>
<organism evidence="2 3">
    <name type="scientific">Halogeometricum borinquense</name>
    <dbReference type="NCBI Taxonomy" id="60847"/>
    <lineage>
        <taxon>Archaea</taxon>
        <taxon>Methanobacteriati</taxon>
        <taxon>Methanobacteriota</taxon>
        <taxon>Stenosarchaea group</taxon>
        <taxon>Halobacteria</taxon>
        <taxon>Halobacteriales</taxon>
        <taxon>Haloferacaceae</taxon>
        <taxon>Halogeometricum</taxon>
    </lineage>
</organism>
<reference evidence="2 3" key="1">
    <citation type="submission" date="2018-12" db="EMBL/GenBank/DDBJ databases">
        <title>Genome analysis provides insights into bioremediation potentialities of Halogeometricum borinquense strain N11.</title>
        <authorList>
            <person name="Najjari A."/>
            <person name="Youssef N."/>
            <person name="Fhoula I."/>
            <person name="Ben Dhia O."/>
            <person name="Mahjoubi M."/>
            <person name="Ouzari H.I."/>
            <person name="Cherif A."/>
        </authorList>
    </citation>
    <scope>NUCLEOTIDE SEQUENCE [LARGE SCALE GENOMIC DNA]</scope>
    <source>
        <strain evidence="2 3">N11</strain>
    </source>
</reference>
<evidence type="ECO:0000256" key="1">
    <source>
        <dbReference type="SAM" id="MobiDB-lite"/>
    </source>
</evidence>
<name>A0A482T0M1_9EURY</name>
<evidence type="ECO:0000313" key="2">
    <source>
        <dbReference type="EMBL" id="RYJ08150.1"/>
    </source>
</evidence>
<dbReference type="NCBIfam" id="TIGR03995">
    <property type="entry name" value="target_X_rSAM"/>
    <property type="match status" value="1"/>
</dbReference>
<gene>
    <name evidence="2" type="ORF">ELS19_16375</name>
</gene>
<sequence>MRSVSLLFLDGTSAMFLNGTSTMFLNRTPAMSHRSTSPNVGFHPKTFGTCSAAFLSSFVASVQMKMHSSHSSDHGHDEPTPVTDRTHDNSWSATLEQPQHAADVDLVVSQAIDAIEHTEPGTHVNLVTHGDHGHPSEYLFDALDEAYGDDLSWEHIQQCGCGGHVTRVYVE</sequence>
<dbReference type="EMBL" id="RZHH01000003">
    <property type="protein sequence ID" value="RYJ08150.1"/>
    <property type="molecule type" value="Genomic_DNA"/>
</dbReference>
<dbReference type="AlphaFoldDB" id="A0A482T0M1"/>
<protein>
    <submittedName>
        <fullName evidence="2">CGCGG family rSAM-modified RiPP protein</fullName>
    </submittedName>
</protein>
<dbReference type="Pfam" id="PF26005">
    <property type="entry name" value="rSAM_target_put"/>
    <property type="match status" value="1"/>
</dbReference>
<evidence type="ECO:0000313" key="3">
    <source>
        <dbReference type="Proteomes" id="UP000294028"/>
    </source>
</evidence>
<comment type="caution">
    <text evidence="2">The sequence shown here is derived from an EMBL/GenBank/DDBJ whole genome shotgun (WGS) entry which is preliminary data.</text>
</comment>
<feature type="compositionally biased region" description="Basic and acidic residues" evidence="1">
    <location>
        <begin position="70"/>
        <end position="88"/>
    </location>
</feature>
<dbReference type="Proteomes" id="UP000294028">
    <property type="component" value="Unassembled WGS sequence"/>
</dbReference>